<dbReference type="OrthoDB" id="7739966at2759"/>
<keyword evidence="2" id="KW-1185">Reference proteome</keyword>
<dbReference type="EMBL" id="JADBJN010000004">
    <property type="protein sequence ID" value="KAG5666718.1"/>
    <property type="molecule type" value="Genomic_DNA"/>
</dbReference>
<comment type="caution">
    <text evidence="1">The sequence shown here is derived from an EMBL/GenBank/DDBJ whole genome shotgun (WGS) entry which is preliminary data.</text>
</comment>
<reference evidence="1" key="1">
    <citation type="submission" date="2021-03" db="EMBL/GenBank/DDBJ databases">
        <title>Chromosome level genome of the anhydrobiotic midge Polypedilum vanderplanki.</title>
        <authorList>
            <person name="Yoshida Y."/>
            <person name="Kikawada T."/>
            <person name="Gusev O."/>
        </authorList>
    </citation>
    <scope>NUCLEOTIDE SEQUENCE</scope>
    <source>
        <strain evidence="1">NIAS01</strain>
        <tissue evidence="1">Whole body or cell culture</tissue>
    </source>
</reference>
<evidence type="ECO:0008006" key="3">
    <source>
        <dbReference type="Google" id="ProtNLM"/>
    </source>
</evidence>
<dbReference type="InterPro" id="IPR027417">
    <property type="entry name" value="P-loop_NTPase"/>
</dbReference>
<organism evidence="1 2">
    <name type="scientific">Polypedilum vanderplanki</name>
    <name type="common">Sleeping chironomid midge</name>
    <dbReference type="NCBI Taxonomy" id="319348"/>
    <lineage>
        <taxon>Eukaryota</taxon>
        <taxon>Metazoa</taxon>
        <taxon>Ecdysozoa</taxon>
        <taxon>Arthropoda</taxon>
        <taxon>Hexapoda</taxon>
        <taxon>Insecta</taxon>
        <taxon>Pterygota</taxon>
        <taxon>Neoptera</taxon>
        <taxon>Endopterygota</taxon>
        <taxon>Diptera</taxon>
        <taxon>Nematocera</taxon>
        <taxon>Chironomoidea</taxon>
        <taxon>Chironomidae</taxon>
        <taxon>Chironominae</taxon>
        <taxon>Polypedilum</taxon>
        <taxon>Polypedilum</taxon>
    </lineage>
</organism>
<protein>
    <recommendedName>
        <fullName evidence="3">NACHT domain-containing protein</fullName>
    </recommendedName>
</protein>
<evidence type="ECO:0000313" key="2">
    <source>
        <dbReference type="Proteomes" id="UP001107558"/>
    </source>
</evidence>
<evidence type="ECO:0000313" key="1">
    <source>
        <dbReference type="EMBL" id="KAG5666718.1"/>
    </source>
</evidence>
<sequence>MRLSTPICQTVKFSNSYNHLTGLFDSRGFNLLMIAVENEEIEILRELLKLPFDINHKSNEDEKAADIAWKNKNQEILLELLNANSTFPKDFDENKCSGGIKNFLEISKRMHKAITDNNKGEVLNILKENKSLRYYYNKSNVSAAAAAIKNEEIYQMLINNNCSIGKQENTAEIMSHLDYDKLQSLWQIHKNKFQKLPQKHILIHLMNSQFGHDDENVEEKFQVIRDSFERINEIREGQMLLKINATCQKVTNNFDFNRNSLQHMVPSQADESTSGLFFFFEEVYFAALKLLKDDEKCEVDGIIMHEHGHCAINKVFRNGAKPYAIDDKINEKKFKDIVNECYNIQYNMHKKGKTLENIVAWVFGYNKEFWSVELIVRVPHMLGHYQNNLDKLKELKETFKSLFEYYEQVVMPAMEFALPVLEKLANENSDINYNELTKPLKAAIRHFWVEFQEEEVRLKEIADEEILELLTSNQIRDIFHRKKIIIGKGPTFFNDFYIERDFINLDFVNKIIEISIKTGELKITNEAKKETKTLNFIVDEVKETKLFLLTDHAGAGKSTTMRKLCIEVKQRFENFYVNFIDLKQHLEVFEKFEISNNEGTTLDLQFEILKEILKPSDDFELSILKRSFKSNQVILFFDALDEIAPKYENFFIQLIKNIKRLTKNQQWIATRPQFIKRLKDELEHKAYKLLPLDEAKTKEFIQTFAKSQNIDQNLLTKIKNITENLNFIDNPLMLKMIVDLHFAEKLTIENFNRFSLYDAMVDSKRKILTKKGEVANFDTTNETNLTLWKVHHIFALKTIFPSEKFEDFLESIDEEKIFIKFDEFQIFELWSDDKSNWKDAIARCGFLTVHNWDSRNEYPEFVHRTFAEYFVAKFIIDLIKKAIEKKSQEFALAMKFAVFLVNEFCTTSNNDDGIYGFISDYLHLFSFQNIKIGEQFLKFLITNKVKNFILKILNLNLCYSKQNIAKIVIGLLKLPQMNNLKFINALTLVENGKSKMFQKIFKNKNSAIETFELFKIFKSTNLPNWHQMTAYGKDIETLKDENFKNDIVQIEIKNDNEEIKIIFQFLWLILNANEISMNNIEHFLPSFLQKFSISILRSHSVILIFFEIVQKYFTEFKEIFAENFHKFFDGIFSDITKLMNLNQNQQIIKNLNNFLELLEMFFNSDPIFENEMSEKLTKILRSSSSHNSKLNCFQNLFVFCENIDKIFEAIKILKIKFKNEWLIHTGYNRNDEVFLDLSKVVENKVDDLRKILGLKISFSHLESFYENHLYNIFKLATKFDDISITENFFEIIKEKKSKKLNYVLNDAFHKILRINDKNKEKNKKTFDYLFVTSIESLKSFNENFKLVSNNIFESHPLFQLINSENEVELKSFMKKFSSDEIFKIISNHFPIFISVQKPKNFKNFLNEVFMLNLEEKFEWTENNEFKHSDEIYKIQAQNSLHFLNLISRIDCTNFLNDFKHFFCNQFWIVLYGCYCCRSIIDKTFEIFEKYFENQKSTVAQWIKEGFDETGFFDPSYGNDRKKVSTCKSNIEFFWSKVEKFFNSDRELMRKIFLNDYELNHPLVIGIHYKIDFLKEFYFKYLEKKEIIENLILNIKSISRYFDEKFYEKFFIESFISNAESKNELKRFFENIVNEKSFLKEIDEKIKNIKIDRFVKLKTKTENSLKFLRFLFKLSESLEISLFKSFCLSKKANLSSEGKHIFEFSQNIKEFFDLAFQNDVKILNKILDIKLYDKSKSIQTVSIKLFAFDIFYRKFIEQISVKDSVWIRNFLLIECEAKQIHPLIVALCYNFDQLIELYTKHLTKKEIQKNLIKQISGISCFPILSEENFKNFIAFVFDNNYVDESQDELLFPKDDKEYYEIVFNHSQILFYFLNLISRIDCSNILNDLENFFYKQFWFVLYYCFCCHSIIDKAFEIFEKYFENQKSTVAQWIKEGFDETGFFDPNYVNDGQNVAACKSNIEYFWSKVENFFNSDRELMRTIFLNDYELNHPLVICIHYKIDFLKEFYFKYYDTKENLNIFSSNFNSIAKYFDEENFENFFNVNFLSNEEQKQYFFYFSGWKFDF</sequence>
<name>A0A9J6BAT8_POLVA</name>
<accession>A0A9J6BAT8</accession>
<dbReference type="SUPFAM" id="SSF48403">
    <property type="entry name" value="Ankyrin repeat"/>
    <property type="match status" value="1"/>
</dbReference>
<dbReference type="InterPro" id="IPR036770">
    <property type="entry name" value="Ankyrin_rpt-contain_sf"/>
</dbReference>
<gene>
    <name evidence="1" type="ORF">PVAND_014732</name>
</gene>
<proteinExistence type="predicted"/>
<dbReference type="Proteomes" id="UP001107558">
    <property type="component" value="Chromosome 4"/>
</dbReference>
<dbReference type="Gene3D" id="1.25.40.20">
    <property type="entry name" value="Ankyrin repeat-containing domain"/>
    <property type="match status" value="1"/>
</dbReference>
<dbReference type="SUPFAM" id="SSF52540">
    <property type="entry name" value="P-loop containing nucleoside triphosphate hydrolases"/>
    <property type="match status" value="1"/>
</dbReference>